<dbReference type="AlphaFoldDB" id="A0A3D3R7E7"/>
<evidence type="ECO:0000259" key="1">
    <source>
        <dbReference type="PROSITE" id="PS51833"/>
    </source>
</evidence>
<dbReference type="PROSITE" id="PS51833">
    <property type="entry name" value="HDOD"/>
    <property type="match status" value="1"/>
</dbReference>
<proteinExistence type="predicted"/>
<comment type="caution">
    <text evidence="2">The sequence shown here is derived from an EMBL/GenBank/DDBJ whole genome shotgun (WGS) entry which is preliminary data.</text>
</comment>
<dbReference type="PANTHER" id="PTHR33525:SF3">
    <property type="entry name" value="RIBONUCLEASE Y"/>
    <property type="match status" value="1"/>
</dbReference>
<feature type="domain" description="HDOD" evidence="1">
    <location>
        <begin position="31"/>
        <end position="225"/>
    </location>
</feature>
<accession>A0A3D3R7E7</accession>
<dbReference type="InterPro" id="IPR013976">
    <property type="entry name" value="HDOD"/>
</dbReference>
<dbReference type="InterPro" id="IPR052340">
    <property type="entry name" value="RNase_Y/CdgJ"/>
</dbReference>
<dbReference type="EMBL" id="DQAY01000107">
    <property type="protein sequence ID" value="HCO24745.1"/>
    <property type="molecule type" value="Genomic_DNA"/>
</dbReference>
<keyword evidence="2" id="KW-0378">Hydrolase</keyword>
<sequence>MIEAQMTDWTRLRKELIGEGKKSPLPPEIKLPMLPKAVMEFSRKAEDPDTTPKELSKIIETDAGISCELLRMVNSSALGLRRKVSSIQQTITLLGIHTTKLFLVTTGLKQAMSTSDSKLINLPNFWSTNLERALMAREIAMLMKVDPDVAFSAAMLQDFLLPILSRESFDQYLQFTINQDSSPCLLSDYEYEQFTWNHCEAAAHVMLDWSFPDDLICTVYLHHEGLKLLTNEELGQTPATAVAVASLIPDPLRQNPEGLQELLKLNEIWPEFKLFELAEKIDQELREESTAAANYISLKNRLEKYEMLLANGSTF</sequence>
<name>A0A3D3R7E7_9PLAN</name>
<dbReference type="GO" id="GO:0016787">
    <property type="term" value="F:hydrolase activity"/>
    <property type="evidence" value="ECO:0007669"/>
    <property type="project" value="UniProtKB-KW"/>
</dbReference>
<evidence type="ECO:0000313" key="2">
    <source>
        <dbReference type="EMBL" id="HCO24745.1"/>
    </source>
</evidence>
<gene>
    <name evidence="2" type="ORF">DIT97_17580</name>
</gene>
<dbReference type="Gene3D" id="1.10.3210.10">
    <property type="entry name" value="Hypothetical protein af1432"/>
    <property type="match status" value="1"/>
</dbReference>
<dbReference type="Pfam" id="PF08668">
    <property type="entry name" value="HDOD"/>
    <property type="match status" value="1"/>
</dbReference>
<organism evidence="2 3">
    <name type="scientific">Gimesia maris</name>
    <dbReference type="NCBI Taxonomy" id="122"/>
    <lineage>
        <taxon>Bacteria</taxon>
        <taxon>Pseudomonadati</taxon>
        <taxon>Planctomycetota</taxon>
        <taxon>Planctomycetia</taxon>
        <taxon>Planctomycetales</taxon>
        <taxon>Planctomycetaceae</taxon>
        <taxon>Gimesia</taxon>
    </lineage>
</organism>
<evidence type="ECO:0000313" key="3">
    <source>
        <dbReference type="Proteomes" id="UP000263642"/>
    </source>
</evidence>
<reference evidence="2 3" key="1">
    <citation type="journal article" date="2018" name="Nat. Biotechnol.">
        <title>A standardized bacterial taxonomy based on genome phylogeny substantially revises the tree of life.</title>
        <authorList>
            <person name="Parks D.H."/>
            <person name="Chuvochina M."/>
            <person name="Waite D.W."/>
            <person name="Rinke C."/>
            <person name="Skarshewski A."/>
            <person name="Chaumeil P.A."/>
            <person name="Hugenholtz P."/>
        </authorList>
    </citation>
    <scope>NUCLEOTIDE SEQUENCE [LARGE SCALE GENOMIC DNA]</scope>
    <source>
        <strain evidence="2">UBA9375</strain>
    </source>
</reference>
<dbReference type="SUPFAM" id="SSF109604">
    <property type="entry name" value="HD-domain/PDEase-like"/>
    <property type="match status" value="1"/>
</dbReference>
<dbReference type="PANTHER" id="PTHR33525">
    <property type="match status" value="1"/>
</dbReference>
<protein>
    <submittedName>
        <fullName evidence="2">Metal-dependent hydrolase</fullName>
    </submittedName>
</protein>
<dbReference type="Proteomes" id="UP000263642">
    <property type="component" value="Unassembled WGS sequence"/>
</dbReference>